<dbReference type="InterPro" id="IPR005133">
    <property type="entry name" value="PhaG_MnhG_YufB"/>
</dbReference>
<keyword evidence="3" id="KW-1185">Reference proteome</keyword>
<sequence>MTNLLMVPGLVLIAAGLWFLLIAALGLWQFPDLMSRLHALTKADTAGVALVALGATCLTASLSDAVVLLLCVLLVAVSGATTGHLIARARLKDTET</sequence>
<reference evidence="2 3" key="1">
    <citation type="submission" date="2019-09" db="EMBL/GenBank/DDBJ databases">
        <authorList>
            <person name="Park J.-S."/>
            <person name="Choi H.-J."/>
        </authorList>
    </citation>
    <scope>NUCLEOTIDE SEQUENCE [LARGE SCALE GENOMIC DNA]</scope>
    <source>
        <strain evidence="2 3">176SS1-4</strain>
    </source>
</reference>
<proteinExistence type="predicted"/>
<keyword evidence="1" id="KW-0472">Membrane</keyword>
<keyword evidence="1" id="KW-0812">Transmembrane</keyword>
<protein>
    <submittedName>
        <fullName evidence="2">Cation:proton antiporter</fullName>
    </submittedName>
</protein>
<gene>
    <name evidence="2" type="ORF">F3S47_17835</name>
</gene>
<organism evidence="2 3">
    <name type="scientific">Histidinibacterium aquaticum</name>
    <dbReference type="NCBI Taxonomy" id="2613962"/>
    <lineage>
        <taxon>Bacteria</taxon>
        <taxon>Pseudomonadati</taxon>
        <taxon>Pseudomonadota</taxon>
        <taxon>Alphaproteobacteria</taxon>
        <taxon>Rhodobacterales</taxon>
        <taxon>Paracoccaceae</taxon>
        <taxon>Histidinibacterium</taxon>
    </lineage>
</organism>
<evidence type="ECO:0000313" key="2">
    <source>
        <dbReference type="EMBL" id="KAA9005757.1"/>
    </source>
</evidence>
<dbReference type="PANTHER" id="PTHR34703:SF1">
    <property type="entry name" value="ANTIPORTER SUBUNIT MNHG2-RELATED"/>
    <property type="match status" value="1"/>
</dbReference>
<feature type="transmembrane region" description="Helical" evidence="1">
    <location>
        <begin position="6"/>
        <end position="28"/>
    </location>
</feature>
<dbReference type="GO" id="GO:0015385">
    <property type="term" value="F:sodium:proton antiporter activity"/>
    <property type="evidence" value="ECO:0007669"/>
    <property type="project" value="TreeGrafter"/>
</dbReference>
<dbReference type="Pfam" id="PF03334">
    <property type="entry name" value="PhaG_MnhG_YufB"/>
    <property type="match status" value="1"/>
</dbReference>
<evidence type="ECO:0000256" key="1">
    <source>
        <dbReference type="SAM" id="Phobius"/>
    </source>
</evidence>
<evidence type="ECO:0000313" key="3">
    <source>
        <dbReference type="Proteomes" id="UP000326554"/>
    </source>
</evidence>
<dbReference type="Proteomes" id="UP000326554">
    <property type="component" value="Unassembled WGS sequence"/>
</dbReference>
<comment type="caution">
    <text evidence="2">The sequence shown here is derived from an EMBL/GenBank/DDBJ whole genome shotgun (WGS) entry which is preliminary data.</text>
</comment>
<dbReference type="EMBL" id="VYQE01000006">
    <property type="protein sequence ID" value="KAA9005757.1"/>
    <property type="molecule type" value="Genomic_DNA"/>
</dbReference>
<dbReference type="RefSeq" id="WP_150446664.1">
    <property type="nucleotide sequence ID" value="NZ_VYQE01000006.1"/>
</dbReference>
<dbReference type="AlphaFoldDB" id="A0A5J5GCN2"/>
<accession>A0A5J5GCN2</accession>
<name>A0A5J5GCN2_9RHOB</name>
<keyword evidence="1" id="KW-1133">Transmembrane helix</keyword>
<dbReference type="PANTHER" id="PTHR34703">
    <property type="entry name" value="ANTIPORTER SUBUNIT MNHG2-RELATED"/>
    <property type="match status" value="1"/>
</dbReference>
<feature type="transmembrane region" description="Helical" evidence="1">
    <location>
        <begin position="67"/>
        <end position="87"/>
    </location>
</feature>